<evidence type="ECO:0000313" key="1">
    <source>
        <dbReference type="EMBL" id="KIH60817.1"/>
    </source>
</evidence>
<reference evidence="1 2" key="1">
    <citation type="submission" date="2013-12" db="EMBL/GenBank/DDBJ databases">
        <title>Draft genome of the parsitic nematode Ancylostoma duodenale.</title>
        <authorList>
            <person name="Mitreva M."/>
        </authorList>
    </citation>
    <scope>NUCLEOTIDE SEQUENCE [LARGE SCALE GENOMIC DNA]</scope>
    <source>
        <strain evidence="1 2">Zhejiang</strain>
    </source>
</reference>
<protein>
    <submittedName>
        <fullName evidence="1">Uncharacterized protein</fullName>
    </submittedName>
</protein>
<evidence type="ECO:0000313" key="2">
    <source>
        <dbReference type="Proteomes" id="UP000054047"/>
    </source>
</evidence>
<dbReference type="AlphaFoldDB" id="A0A0C2DEG7"/>
<dbReference type="Pfam" id="PF13896">
    <property type="entry name" value="Glyco_transf_49"/>
    <property type="match status" value="1"/>
</dbReference>
<dbReference type="OrthoDB" id="9974378at2759"/>
<dbReference type="EMBL" id="KN730605">
    <property type="protein sequence ID" value="KIH60817.1"/>
    <property type="molecule type" value="Genomic_DNA"/>
</dbReference>
<accession>A0A0C2DEG7</accession>
<dbReference type="PANTHER" id="PTHR47411:SF3">
    <property type="entry name" value="I-BETA-1,3-N-ACETYLGLUCOSAMINYLTRANSFERASE"/>
    <property type="match status" value="1"/>
</dbReference>
<dbReference type="PANTHER" id="PTHR47411">
    <property type="entry name" value="B3GNT1, BETA-1,3-N-ACETYLGUCOSAMINYLTRANSFERASE 1, HOMOLOG"/>
    <property type="match status" value="1"/>
</dbReference>
<sequence length="96" mass="11156">MIKSKDNITFVLDFRVDLLSLHVVYKLSAFQERCQPLPVVTQAMPCHNLTQKYRKSFLQYLVPPFGIYPINVMRNVARRGASSSIHLISDIEMIFR</sequence>
<proteinExistence type="predicted"/>
<keyword evidence="2" id="KW-1185">Reference proteome</keyword>
<gene>
    <name evidence="1" type="ORF">ANCDUO_08918</name>
</gene>
<organism evidence="1 2">
    <name type="scientific">Ancylostoma duodenale</name>
    <dbReference type="NCBI Taxonomy" id="51022"/>
    <lineage>
        <taxon>Eukaryota</taxon>
        <taxon>Metazoa</taxon>
        <taxon>Ecdysozoa</taxon>
        <taxon>Nematoda</taxon>
        <taxon>Chromadorea</taxon>
        <taxon>Rhabditida</taxon>
        <taxon>Rhabditina</taxon>
        <taxon>Rhabditomorpha</taxon>
        <taxon>Strongyloidea</taxon>
        <taxon>Ancylostomatidae</taxon>
        <taxon>Ancylostomatinae</taxon>
        <taxon>Ancylostoma</taxon>
    </lineage>
</organism>
<name>A0A0C2DEG7_9BILA</name>
<dbReference type="Proteomes" id="UP000054047">
    <property type="component" value="Unassembled WGS sequence"/>
</dbReference>